<dbReference type="EMBL" id="CP029042">
    <property type="protein sequence ID" value="AZS75469.1"/>
    <property type="molecule type" value="Genomic_DNA"/>
</dbReference>
<protein>
    <submittedName>
        <fullName evidence="1">Uncharacterized protein</fullName>
    </submittedName>
</protein>
<evidence type="ECO:0000313" key="2">
    <source>
        <dbReference type="Proteomes" id="UP000275579"/>
    </source>
</evidence>
<dbReference type="Proteomes" id="UP000275579">
    <property type="component" value="Chromosome"/>
</dbReference>
<name>A0A3Q9KAA4_9ACTN</name>
<dbReference type="RefSeq" id="WP_127154220.1">
    <property type="nucleotide sequence ID" value="NZ_CP029042.1"/>
</dbReference>
<organism evidence="1 2">
    <name type="scientific">Streptomyces lydicus</name>
    <dbReference type="NCBI Taxonomy" id="47763"/>
    <lineage>
        <taxon>Bacteria</taxon>
        <taxon>Bacillati</taxon>
        <taxon>Actinomycetota</taxon>
        <taxon>Actinomycetes</taxon>
        <taxon>Kitasatosporales</taxon>
        <taxon>Streptomycetaceae</taxon>
        <taxon>Streptomyces</taxon>
    </lineage>
</organism>
<accession>A0A3Q9KAA4</accession>
<sequence>MIVWQMNGGRAMQQDFAANVRAMGTALANSSRNPDALLLVCDQWVVSGRRALAVTSIPEQSAQKHWFRAAALAVKGGAQCHQAVEKDDVSLLGRSVRTLISARYELDEVRLRFRRFGVPVDRYDQSEPAR</sequence>
<reference evidence="1 2" key="1">
    <citation type="submission" date="2018-04" db="EMBL/GenBank/DDBJ databases">
        <title>Complete genome sequences of Streptomyces lydicus strain WYEC and characterization of antagonistic properties of biological control agents.</title>
        <authorList>
            <person name="Mariita R.M."/>
            <person name="Sello J.K."/>
        </authorList>
    </citation>
    <scope>NUCLEOTIDE SEQUENCE [LARGE SCALE GENOMIC DNA]</scope>
    <source>
        <strain evidence="1 2">WYEC 108</strain>
    </source>
</reference>
<gene>
    <name evidence="1" type="ORF">DDE74_35295</name>
</gene>
<proteinExistence type="predicted"/>
<evidence type="ECO:0000313" key="1">
    <source>
        <dbReference type="EMBL" id="AZS75469.1"/>
    </source>
</evidence>
<dbReference type="AlphaFoldDB" id="A0A3Q9KAA4"/>